<evidence type="ECO:0000256" key="5">
    <source>
        <dbReference type="SAM" id="SignalP"/>
    </source>
</evidence>
<evidence type="ECO:0000256" key="3">
    <source>
        <dbReference type="ARBA" id="ARBA00023004"/>
    </source>
</evidence>
<evidence type="ECO:0000256" key="4">
    <source>
        <dbReference type="PROSITE-ProRule" id="PRU00433"/>
    </source>
</evidence>
<gene>
    <name evidence="7" type="ORF">RAMLITH_00340</name>
</gene>
<keyword evidence="2 4" id="KW-0479">Metal-binding</keyword>
<dbReference type="GO" id="GO:0009055">
    <property type="term" value="F:electron transfer activity"/>
    <property type="evidence" value="ECO:0007669"/>
    <property type="project" value="InterPro"/>
</dbReference>
<dbReference type="AlphaFoldDB" id="A0A7X6I4K3"/>
<evidence type="ECO:0000313" key="8">
    <source>
        <dbReference type="Proteomes" id="UP000521868"/>
    </source>
</evidence>
<dbReference type="PROSITE" id="PS51007">
    <property type="entry name" value="CYTC"/>
    <property type="match status" value="1"/>
</dbReference>
<dbReference type="Gene3D" id="1.10.760.10">
    <property type="entry name" value="Cytochrome c-like domain"/>
    <property type="match status" value="1"/>
</dbReference>
<dbReference type="SUPFAM" id="SSF46626">
    <property type="entry name" value="Cytochrome c"/>
    <property type="match status" value="1"/>
</dbReference>
<evidence type="ECO:0000256" key="2">
    <source>
        <dbReference type="ARBA" id="ARBA00022723"/>
    </source>
</evidence>
<keyword evidence="1 4" id="KW-0349">Heme</keyword>
<organism evidence="7 8">
    <name type="scientific">Ramlibacter lithotrophicus</name>
    <dbReference type="NCBI Taxonomy" id="2606681"/>
    <lineage>
        <taxon>Bacteria</taxon>
        <taxon>Pseudomonadati</taxon>
        <taxon>Pseudomonadota</taxon>
        <taxon>Betaproteobacteria</taxon>
        <taxon>Burkholderiales</taxon>
        <taxon>Comamonadaceae</taxon>
        <taxon>Ramlibacter</taxon>
    </lineage>
</organism>
<evidence type="ECO:0000256" key="1">
    <source>
        <dbReference type="ARBA" id="ARBA00022617"/>
    </source>
</evidence>
<evidence type="ECO:0000313" key="7">
    <source>
        <dbReference type="EMBL" id="NKE64255.1"/>
    </source>
</evidence>
<evidence type="ECO:0000259" key="6">
    <source>
        <dbReference type="PROSITE" id="PS51007"/>
    </source>
</evidence>
<feature type="chain" id="PRO_5030559522" description="Cytochrome c domain-containing protein" evidence="5">
    <location>
        <begin position="19"/>
        <end position="223"/>
    </location>
</feature>
<dbReference type="Proteomes" id="UP000521868">
    <property type="component" value="Unassembled WGS sequence"/>
</dbReference>
<proteinExistence type="predicted"/>
<dbReference type="GO" id="GO:0046872">
    <property type="term" value="F:metal ion binding"/>
    <property type="evidence" value="ECO:0007669"/>
    <property type="project" value="UniProtKB-KW"/>
</dbReference>
<dbReference type="RefSeq" id="WP_168105365.1">
    <property type="nucleotide sequence ID" value="NZ_VTOX01000001.1"/>
</dbReference>
<feature type="signal peptide" evidence="5">
    <location>
        <begin position="1"/>
        <end position="18"/>
    </location>
</feature>
<protein>
    <recommendedName>
        <fullName evidence="6">Cytochrome c domain-containing protein</fullName>
    </recommendedName>
</protein>
<sequence>MRAIEPTMKVLRCGMAVAAAALVLLLASCGGGSDEPLSGPQQRAALRAPQVPDATTLMDWAEGEYGVYFPGHQDNRAFDVYVYRVYDNGNYVGVAGQDVYVWGPVSGNSAAPVRVGALADFACRVFPASCAPAVSGLRGQALYAAPLGSAGNACRDCHGDPPGNGIAAILNAAGPRDSQGEPGIIRAKINSYFLMQQFAGVSDTDLADIAAYVNAVRWGKPLQ</sequence>
<dbReference type="InterPro" id="IPR036909">
    <property type="entry name" value="Cyt_c-like_dom_sf"/>
</dbReference>
<dbReference type="InterPro" id="IPR009056">
    <property type="entry name" value="Cyt_c-like_dom"/>
</dbReference>
<keyword evidence="8" id="KW-1185">Reference proteome</keyword>
<reference evidence="7 8" key="1">
    <citation type="journal article" date="2020" name="Nature">
        <title>Bacterial chemolithoautotrophy via manganese oxidation.</title>
        <authorList>
            <person name="Yu H."/>
            <person name="Leadbetter J.R."/>
        </authorList>
    </citation>
    <scope>NUCLEOTIDE SEQUENCE [LARGE SCALE GENOMIC DNA]</scope>
    <source>
        <strain evidence="7 8">RBP-1</strain>
    </source>
</reference>
<dbReference type="PROSITE" id="PS51257">
    <property type="entry name" value="PROKAR_LIPOPROTEIN"/>
    <property type="match status" value="1"/>
</dbReference>
<accession>A0A7X6I4K3</accession>
<dbReference type="EMBL" id="VTOX01000001">
    <property type="protein sequence ID" value="NKE64255.1"/>
    <property type="molecule type" value="Genomic_DNA"/>
</dbReference>
<keyword evidence="3 4" id="KW-0408">Iron</keyword>
<keyword evidence="5" id="KW-0732">Signal</keyword>
<comment type="caution">
    <text evidence="7">The sequence shown here is derived from an EMBL/GenBank/DDBJ whole genome shotgun (WGS) entry which is preliminary data.</text>
</comment>
<name>A0A7X6I4K3_9BURK</name>
<feature type="domain" description="Cytochrome c" evidence="6">
    <location>
        <begin position="134"/>
        <end position="217"/>
    </location>
</feature>
<dbReference type="GO" id="GO:0020037">
    <property type="term" value="F:heme binding"/>
    <property type="evidence" value="ECO:0007669"/>
    <property type="project" value="InterPro"/>
</dbReference>